<accession>A0A5B7GPF6</accession>
<evidence type="ECO:0000313" key="2">
    <source>
        <dbReference type="EMBL" id="MPC60682.1"/>
    </source>
</evidence>
<protein>
    <submittedName>
        <fullName evidence="2">Uncharacterized protein</fullName>
    </submittedName>
</protein>
<keyword evidence="3" id="KW-1185">Reference proteome</keyword>
<dbReference type="AlphaFoldDB" id="A0A5B7GPF6"/>
<dbReference type="EMBL" id="VSRR010017788">
    <property type="protein sequence ID" value="MPC60682.1"/>
    <property type="molecule type" value="Genomic_DNA"/>
</dbReference>
<name>A0A5B7GPF6_PORTR</name>
<feature type="region of interest" description="Disordered" evidence="1">
    <location>
        <begin position="75"/>
        <end position="95"/>
    </location>
</feature>
<evidence type="ECO:0000256" key="1">
    <source>
        <dbReference type="SAM" id="MobiDB-lite"/>
    </source>
</evidence>
<evidence type="ECO:0000313" key="3">
    <source>
        <dbReference type="Proteomes" id="UP000324222"/>
    </source>
</evidence>
<gene>
    <name evidence="2" type="ORF">E2C01_054739</name>
</gene>
<sequence length="95" mass="9782">MPPPPLPPGKPAPRCLDTLGPHVPQPCSAAPLAQPFIIPGTTGTPPGEARNPDAVHLPHVNKGLLRLARREEAECGAPPGSLCAPSGPSAIKLRR</sequence>
<reference evidence="2 3" key="1">
    <citation type="submission" date="2019-05" db="EMBL/GenBank/DDBJ databases">
        <title>Another draft genome of Portunus trituberculatus and its Hox gene families provides insights of decapod evolution.</title>
        <authorList>
            <person name="Jeong J.-H."/>
            <person name="Song I."/>
            <person name="Kim S."/>
            <person name="Choi T."/>
            <person name="Kim D."/>
            <person name="Ryu S."/>
            <person name="Kim W."/>
        </authorList>
    </citation>
    <scope>NUCLEOTIDE SEQUENCE [LARGE SCALE GENOMIC DNA]</scope>
    <source>
        <tissue evidence="2">Muscle</tissue>
    </source>
</reference>
<dbReference type="Proteomes" id="UP000324222">
    <property type="component" value="Unassembled WGS sequence"/>
</dbReference>
<organism evidence="2 3">
    <name type="scientific">Portunus trituberculatus</name>
    <name type="common">Swimming crab</name>
    <name type="synonym">Neptunus trituberculatus</name>
    <dbReference type="NCBI Taxonomy" id="210409"/>
    <lineage>
        <taxon>Eukaryota</taxon>
        <taxon>Metazoa</taxon>
        <taxon>Ecdysozoa</taxon>
        <taxon>Arthropoda</taxon>
        <taxon>Crustacea</taxon>
        <taxon>Multicrustacea</taxon>
        <taxon>Malacostraca</taxon>
        <taxon>Eumalacostraca</taxon>
        <taxon>Eucarida</taxon>
        <taxon>Decapoda</taxon>
        <taxon>Pleocyemata</taxon>
        <taxon>Brachyura</taxon>
        <taxon>Eubrachyura</taxon>
        <taxon>Portunoidea</taxon>
        <taxon>Portunidae</taxon>
        <taxon>Portuninae</taxon>
        <taxon>Portunus</taxon>
    </lineage>
</organism>
<comment type="caution">
    <text evidence="2">The sequence shown here is derived from an EMBL/GenBank/DDBJ whole genome shotgun (WGS) entry which is preliminary data.</text>
</comment>
<proteinExistence type="predicted"/>